<protein>
    <submittedName>
        <fullName evidence="3">DUF1016 N-terminal domain-containing protein</fullName>
    </submittedName>
</protein>
<name>A0ABV9V7C5_STRAZ</name>
<organism evidence="3 4">
    <name type="scientific">Streptomyces atroolivaceus</name>
    <dbReference type="NCBI Taxonomy" id="66869"/>
    <lineage>
        <taxon>Bacteria</taxon>
        <taxon>Bacillati</taxon>
        <taxon>Actinomycetota</taxon>
        <taxon>Actinomycetes</taxon>
        <taxon>Kitasatosporales</taxon>
        <taxon>Streptomycetaceae</taxon>
        <taxon>Streptomyces</taxon>
    </lineage>
</organism>
<dbReference type="Pfam" id="PF17761">
    <property type="entry name" value="DUF1016_N"/>
    <property type="match status" value="1"/>
</dbReference>
<evidence type="ECO:0000259" key="2">
    <source>
        <dbReference type="Pfam" id="PF17761"/>
    </source>
</evidence>
<evidence type="ECO:0000256" key="1">
    <source>
        <dbReference type="SAM" id="MobiDB-lite"/>
    </source>
</evidence>
<accession>A0ABV9V7C5</accession>
<evidence type="ECO:0000313" key="3">
    <source>
        <dbReference type="EMBL" id="MFC4978075.1"/>
    </source>
</evidence>
<dbReference type="EMBL" id="JBHSJE010000001">
    <property type="protein sequence ID" value="MFC4978075.1"/>
    <property type="molecule type" value="Genomic_DNA"/>
</dbReference>
<comment type="caution">
    <text evidence="3">The sequence shown here is derived from an EMBL/GenBank/DDBJ whole genome shotgun (WGS) entry which is preliminary data.</text>
</comment>
<keyword evidence="4" id="KW-1185">Reference proteome</keyword>
<feature type="domain" description="YhcG N-terminal" evidence="2">
    <location>
        <begin position="30"/>
        <end position="100"/>
    </location>
</feature>
<gene>
    <name evidence="3" type="ORF">ACFPL4_06805</name>
</gene>
<dbReference type="GeneID" id="31231506"/>
<dbReference type="Proteomes" id="UP001595908">
    <property type="component" value="Unassembled WGS sequence"/>
</dbReference>
<dbReference type="PANTHER" id="PTHR30547">
    <property type="entry name" value="UNCHARACTERIZED PROTEIN YHCG-RELATED"/>
    <property type="match status" value="1"/>
</dbReference>
<feature type="region of interest" description="Disordered" evidence="1">
    <location>
        <begin position="88"/>
        <end position="115"/>
    </location>
</feature>
<evidence type="ECO:0000313" key="4">
    <source>
        <dbReference type="Proteomes" id="UP001595908"/>
    </source>
</evidence>
<proteinExistence type="predicted"/>
<reference evidence="4" key="1">
    <citation type="journal article" date="2019" name="Int. J. Syst. Evol. Microbiol.">
        <title>The Global Catalogue of Microorganisms (GCM) 10K type strain sequencing project: providing services to taxonomists for standard genome sequencing and annotation.</title>
        <authorList>
            <consortium name="The Broad Institute Genomics Platform"/>
            <consortium name="The Broad Institute Genome Sequencing Center for Infectious Disease"/>
            <person name="Wu L."/>
            <person name="Ma J."/>
        </authorList>
    </citation>
    <scope>NUCLEOTIDE SEQUENCE [LARGE SCALE GENOMIC DNA]</scope>
    <source>
        <strain evidence="4">ICMP 257</strain>
    </source>
</reference>
<dbReference type="RefSeq" id="WP_051709107.1">
    <property type="nucleotide sequence ID" value="NZ_JBHSJE010000001.1"/>
</dbReference>
<dbReference type="PANTHER" id="PTHR30547:SF0">
    <property type="entry name" value="BLR8175 PROTEIN"/>
    <property type="match status" value="1"/>
</dbReference>
<dbReference type="InterPro" id="IPR053148">
    <property type="entry name" value="PD-DEXK-like_domain"/>
</dbReference>
<dbReference type="InterPro" id="IPR041527">
    <property type="entry name" value="YhcG_N"/>
</dbReference>
<sequence length="115" mass="13188">MDNELTTEAAVPAQGRTELPAGFHEMVDDLKPIVRGAHVRAQLKVNTEMLQMYWETGRTILKRQGEEKWGTKVVGRIATELRTEFPNQRGFSHSNVEYMRPRRPAPAPYARTHDD</sequence>